<reference evidence="2 3" key="1">
    <citation type="submission" date="2006-09" db="EMBL/GenBank/DDBJ databases">
        <authorList>
            <person name="Emerson D."/>
            <person name="Ferriera S."/>
            <person name="Johnson J."/>
            <person name="Kravitz S."/>
            <person name="Halpern A."/>
            <person name="Remington K."/>
            <person name="Beeson K."/>
            <person name="Tran B."/>
            <person name="Rogers Y.-H."/>
            <person name="Friedman R."/>
            <person name="Venter J.C."/>
        </authorList>
    </citation>
    <scope>NUCLEOTIDE SEQUENCE [LARGE SCALE GENOMIC DNA]</scope>
    <source>
        <strain evidence="2 3">PV-1</strain>
    </source>
</reference>
<feature type="transmembrane region" description="Helical" evidence="1">
    <location>
        <begin position="57"/>
        <end position="74"/>
    </location>
</feature>
<dbReference type="eggNOG" id="ENOG5032VZU">
    <property type="taxonomic scope" value="Bacteria"/>
</dbReference>
<sequence>MLRQTKLLICIYVKAVYDFIVIRGAVYFSLVFAVGFILGVIRVTWIVPQFGERAAELMEAPLMLAAIYVAARFVTRRFRALRVMDYLYSGLIALLLLLTVEFSVVLGLRGLSIREYLEARDPVAGAVYVMMLIIFAVMPWLVGNRHTAA</sequence>
<dbReference type="HOGENOM" id="CLU_117273_1_0_0"/>
<comment type="caution">
    <text evidence="2">The sequence shown here is derived from an EMBL/GenBank/DDBJ whole genome shotgun (WGS) entry which is preliminary data.</text>
</comment>
<evidence type="ECO:0000313" key="2">
    <source>
        <dbReference type="EMBL" id="EAU54938.1"/>
    </source>
</evidence>
<dbReference type="EMBL" id="AATS01000005">
    <property type="protein sequence ID" value="EAU54938.1"/>
    <property type="molecule type" value="Genomic_DNA"/>
</dbReference>
<organism evidence="2 3">
    <name type="scientific">Mariprofundus ferrooxydans PV-1</name>
    <dbReference type="NCBI Taxonomy" id="314345"/>
    <lineage>
        <taxon>Bacteria</taxon>
        <taxon>Pseudomonadati</taxon>
        <taxon>Pseudomonadota</taxon>
        <taxon>Candidatius Mariprofundia</taxon>
        <taxon>Mariprofundales</taxon>
        <taxon>Mariprofundaceae</taxon>
        <taxon>Mariprofundus</taxon>
    </lineage>
</organism>
<feature type="transmembrane region" description="Helical" evidence="1">
    <location>
        <begin position="20"/>
        <end position="45"/>
    </location>
</feature>
<dbReference type="AlphaFoldDB" id="Q0EZU6"/>
<keyword evidence="1" id="KW-0812">Transmembrane</keyword>
<feature type="transmembrane region" description="Helical" evidence="1">
    <location>
        <begin position="123"/>
        <end position="142"/>
    </location>
</feature>
<feature type="transmembrane region" description="Helical" evidence="1">
    <location>
        <begin position="86"/>
        <end position="111"/>
    </location>
</feature>
<evidence type="ECO:0000313" key="3">
    <source>
        <dbReference type="Proteomes" id="UP000005297"/>
    </source>
</evidence>
<keyword evidence="1" id="KW-1133">Transmembrane helix</keyword>
<dbReference type="InParanoid" id="Q0EZU6"/>
<protein>
    <submittedName>
        <fullName evidence="2">Uncharacterized protein</fullName>
    </submittedName>
</protein>
<proteinExistence type="predicted"/>
<name>Q0EZU6_9PROT</name>
<dbReference type="Proteomes" id="UP000005297">
    <property type="component" value="Unassembled WGS sequence"/>
</dbReference>
<evidence type="ECO:0000256" key="1">
    <source>
        <dbReference type="SAM" id="Phobius"/>
    </source>
</evidence>
<gene>
    <name evidence="2" type="ORF">SPV1_09593</name>
</gene>
<keyword evidence="1" id="KW-0472">Membrane</keyword>
<accession>Q0EZU6</accession>
<keyword evidence="3" id="KW-1185">Reference proteome</keyword>